<name>A0A4Y2MK37_ARAVE</name>
<accession>A0A4Y2MK37</accession>
<evidence type="ECO:0000313" key="1">
    <source>
        <dbReference type="EMBL" id="GBN27528.1"/>
    </source>
</evidence>
<reference evidence="1 2" key="1">
    <citation type="journal article" date="2019" name="Sci. Rep.">
        <title>Orb-weaving spider Araneus ventricosus genome elucidates the spidroin gene catalogue.</title>
        <authorList>
            <person name="Kono N."/>
            <person name="Nakamura H."/>
            <person name="Ohtoshi R."/>
            <person name="Moran D.A.P."/>
            <person name="Shinohara A."/>
            <person name="Yoshida Y."/>
            <person name="Fujiwara M."/>
            <person name="Mori M."/>
            <person name="Tomita M."/>
            <person name="Arakawa K."/>
        </authorList>
    </citation>
    <scope>NUCLEOTIDE SEQUENCE [LARGE SCALE GENOMIC DNA]</scope>
</reference>
<dbReference type="Proteomes" id="UP000499080">
    <property type="component" value="Unassembled WGS sequence"/>
</dbReference>
<keyword evidence="2" id="KW-1185">Reference proteome</keyword>
<gene>
    <name evidence="1" type="ORF">AVEN_121332_1</name>
</gene>
<sequence>MTRDLLHLVSSSFEVHQQRQIKKQTYQPQFRIPHESSANTIFALYQNSLRSAALSRHRKVTSTTEMLFYATAVQFNEAAGLPFEAHRTGSVRQSFSRAAKLNK</sequence>
<organism evidence="1 2">
    <name type="scientific">Araneus ventricosus</name>
    <name type="common">Orbweaver spider</name>
    <name type="synonym">Epeira ventricosa</name>
    <dbReference type="NCBI Taxonomy" id="182803"/>
    <lineage>
        <taxon>Eukaryota</taxon>
        <taxon>Metazoa</taxon>
        <taxon>Ecdysozoa</taxon>
        <taxon>Arthropoda</taxon>
        <taxon>Chelicerata</taxon>
        <taxon>Arachnida</taxon>
        <taxon>Araneae</taxon>
        <taxon>Araneomorphae</taxon>
        <taxon>Entelegynae</taxon>
        <taxon>Araneoidea</taxon>
        <taxon>Araneidae</taxon>
        <taxon>Araneus</taxon>
    </lineage>
</organism>
<dbReference type="AlphaFoldDB" id="A0A4Y2MK37"/>
<proteinExistence type="predicted"/>
<protein>
    <submittedName>
        <fullName evidence="1">Uncharacterized protein</fullName>
    </submittedName>
</protein>
<dbReference type="EMBL" id="BGPR01007520">
    <property type="protein sequence ID" value="GBN27528.1"/>
    <property type="molecule type" value="Genomic_DNA"/>
</dbReference>
<evidence type="ECO:0000313" key="2">
    <source>
        <dbReference type="Proteomes" id="UP000499080"/>
    </source>
</evidence>
<comment type="caution">
    <text evidence="1">The sequence shown here is derived from an EMBL/GenBank/DDBJ whole genome shotgun (WGS) entry which is preliminary data.</text>
</comment>